<reference evidence="2 3" key="1">
    <citation type="journal article" date="2009" name="J. Bacteriol.">
        <title>Complete genome sequence of the anaerobic, protein-degrading hyperthermophilic crenarchaeon Desulfurococcus kamchatkensis.</title>
        <authorList>
            <person name="Ravin N.V."/>
            <person name="Mardanov A.V."/>
            <person name="Beletsky A.V."/>
            <person name="Kublanov I.V."/>
            <person name="Kolganova T.V."/>
            <person name="Lebedinsky A.V."/>
            <person name="Chernyh N.A."/>
            <person name="Bonch-Osmolovskaya E.A."/>
            <person name="Skryabin K.G."/>
        </authorList>
    </citation>
    <scope>NUCLEOTIDE SEQUENCE [LARGE SCALE GENOMIC DNA]</scope>
    <source>
        <strain evidence="3">DSM 18924 / JCM 16383 / VKM B-2413 / 1221n</strain>
    </source>
</reference>
<protein>
    <submittedName>
        <fullName evidence="2">Uncharacterized protein</fullName>
    </submittedName>
</protein>
<evidence type="ECO:0000313" key="2">
    <source>
        <dbReference type="EMBL" id="ACL10639.1"/>
    </source>
</evidence>
<feature type="region of interest" description="Disordered" evidence="1">
    <location>
        <begin position="171"/>
        <end position="201"/>
    </location>
</feature>
<feature type="region of interest" description="Disordered" evidence="1">
    <location>
        <begin position="113"/>
        <end position="139"/>
    </location>
</feature>
<evidence type="ECO:0000313" key="3">
    <source>
        <dbReference type="Proteomes" id="UP000006903"/>
    </source>
</evidence>
<proteinExistence type="predicted"/>
<dbReference type="HOGENOM" id="CLU_1248247_0_0_2"/>
<sequence>MNIDAHIFLANTISERLRVFYAYFYPSTVLYLNQTTGNVTVSQGSTPGLRLVGWSGYTVTLSLPGVTVDNLYVPFDDMVLNITVPAATSVMISVDPVKRVALVQNYSPPPSLHHVRCGDSARGASTARRSPERGAGPEGLAHTAVVLHHLRGAGRRHVHADEEAELRALRPRRRGATLRGRDLGQDGRRGRHACSDGRPRGLAHARMSPAYSFINDIESNM</sequence>
<dbReference type="AlphaFoldDB" id="B8D3F8"/>
<gene>
    <name evidence="2" type="ordered locus">DKAM_0313</name>
</gene>
<feature type="compositionally biased region" description="Basic and acidic residues" evidence="1">
    <location>
        <begin position="179"/>
        <end position="199"/>
    </location>
</feature>
<dbReference type="Proteomes" id="UP000006903">
    <property type="component" value="Chromosome"/>
</dbReference>
<dbReference type="KEGG" id="dka:DKAM_0313"/>
<dbReference type="STRING" id="490899.DKAM_0313"/>
<name>B8D3F8_DESA1</name>
<dbReference type="EMBL" id="CP001140">
    <property type="protein sequence ID" value="ACL10639.1"/>
    <property type="molecule type" value="Genomic_DNA"/>
</dbReference>
<accession>B8D3F8</accession>
<organism evidence="2 3">
    <name type="scientific">Desulfurococcus amylolyticus (strain DSM 18924 / JCM 16383 / VKM B-2413 / 1221n)</name>
    <name type="common">Desulfurococcus kamchatkensis</name>
    <dbReference type="NCBI Taxonomy" id="490899"/>
    <lineage>
        <taxon>Archaea</taxon>
        <taxon>Thermoproteota</taxon>
        <taxon>Thermoprotei</taxon>
        <taxon>Desulfurococcales</taxon>
        <taxon>Desulfurococcaceae</taxon>
        <taxon>Desulfurococcus</taxon>
    </lineage>
</organism>
<evidence type="ECO:0000256" key="1">
    <source>
        <dbReference type="SAM" id="MobiDB-lite"/>
    </source>
</evidence>